<dbReference type="PANTHER" id="PTHR32308">
    <property type="entry name" value="LYASE BETA SUBUNIT, PUTATIVE (AFU_ORTHOLOGUE AFUA_4G13030)-RELATED"/>
    <property type="match status" value="1"/>
</dbReference>
<dbReference type="AlphaFoldDB" id="A0A939EJI5"/>
<evidence type="ECO:0000256" key="5">
    <source>
        <dbReference type="PIRSR" id="PIRSR015582-1"/>
    </source>
</evidence>
<evidence type="ECO:0000256" key="1">
    <source>
        <dbReference type="ARBA" id="ARBA00001946"/>
    </source>
</evidence>
<dbReference type="InterPro" id="IPR015813">
    <property type="entry name" value="Pyrv/PenolPyrv_kinase-like_dom"/>
</dbReference>
<feature type="binding site" evidence="6">
    <location>
        <position position="146"/>
    </location>
    <ligand>
        <name>Mg(2+)</name>
        <dbReference type="ChEBI" id="CHEBI:18420"/>
    </ligand>
</feature>
<evidence type="ECO:0000256" key="4">
    <source>
        <dbReference type="ARBA" id="ARBA00022842"/>
    </source>
</evidence>
<feature type="binding site" evidence="5">
    <location>
        <position position="69"/>
    </location>
    <ligand>
        <name>substrate</name>
    </ligand>
</feature>
<dbReference type="GO" id="GO:0000287">
    <property type="term" value="F:magnesium ion binding"/>
    <property type="evidence" value="ECO:0007669"/>
    <property type="project" value="TreeGrafter"/>
</dbReference>
<gene>
    <name evidence="8" type="ORF">JF539_26225</name>
</gene>
<feature type="binding site" evidence="6">
    <location>
        <position position="122"/>
    </location>
    <ligand>
        <name>Mg(2+)</name>
        <dbReference type="ChEBI" id="CHEBI:18420"/>
    </ligand>
</feature>
<evidence type="ECO:0000256" key="3">
    <source>
        <dbReference type="ARBA" id="ARBA00022723"/>
    </source>
</evidence>
<keyword evidence="8" id="KW-0456">Lyase</keyword>
<dbReference type="GO" id="GO:0016829">
    <property type="term" value="F:lyase activity"/>
    <property type="evidence" value="ECO:0007669"/>
    <property type="project" value="UniProtKB-KW"/>
</dbReference>
<dbReference type="InterPro" id="IPR005000">
    <property type="entry name" value="Aldolase/citrate-lyase_domain"/>
</dbReference>
<dbReference type="PIRSF" id="PIRSF015582">
    <property type="entry name" value="Cit_lyase_B"/>
    <property type="match status" value="1"/>
</dbReference>
<evidence type="ECO:0000259" key="7">
    <source>
        <dbReference type="Pfam" id="PF03328"/>
    </source>
</evidence>
<dbReference type="SUPFAM" id="SSF51621">
    <property type="entry name" value="Phosphoenolpyruvate/pyruvate domain"/>
    <property type="match status" value="1"/>
</dbReference>
<feature type="binding site" evidence="5">
    <location>
        <position position="122"/>
    </location>
    <ligand>
        <name>substrate</name>
    </ligand>
</feature>
<dbReference type="Gene3D" id="3.20.20.60">
    <property type="entry name" value="Phosphoenolpyruvate-binding domains"/>
    <property type="match status" value="1"/>
</dbReference>
<evidence type="ECO:0000256" key="6">
    <source>
        <dbReference type="PIRSR" id="PIRSR015582-2"/>
    </source>
</evidence>
<dbReference type="GO" id="GO:0006107">
    <property type="term" value="P:oxaloacetate metabolic process"/>
    <property type="evidence" value="ECO:0007669"/>
    <property type="project" value="TreeGrafter"/>
</dbReference>
<protein>
    <submittedName>
        <fullName evidence="8">CoA ester lyase</fullName>
    </submittedName>
</protein>
<comment type="caution">
    <text evidence="8">The sequence shown here is derived from an EMBL/GenBank/DDBJ whole genome shotgun (WGS) entry which is preliminary data.</text>
</comment>
<sequence>MTDLTSDRLFFPLFAPATRPERIDKARLSGASCVIADLEDAVAPEDKATARQALASFRCDADGAPVCVRINSAGTPWFEEDLAMVRAGGFAGVVLPKAEDCAGAEALRQALPSGTASFALIETALGLARARDLAPLFDRLFFGSLDYAADLGCAHTAAALAHARSELVLAARIAGKPGPVDGVTADTRDFDLIRSEAAYGAELGFKGKLLIHPAQLSPAKAGYRPDEDEISWASKVVAAIAGAGVAKVDGKMIDAPVVARARLVLARAAETAGE</sequence>
<dbReference type="EMBL" id="JAEKJZ010000008">
    <property type="protein sequence ID" value="MBN9673881.1"/>
    <property type="molecule type" value="Genomic_DNA"/>
</dbReference>
<comment type="cofactor">
    <cofactor evidence="1">
        <name>Mg(2+)</name>
        <dbReference type="ChEBI" id="CHEBI:18420"/>
    </cofactor>
</comment>
<evidence type="ECO:0000256" key="2">
    <source>
        <dbReference type="ARBA" id="ARBA00005568"/>
    </source>
</evidence>
<reference evidence="8" key="1">
    <citation type="submission" date="2020-12" db="EMBL/GenBank/DDBJ databases">
        <title>Oil enriched cultivation method for isolating marine PHA-producing bacteria.</title>
        <authorList>
            <person name="Zheng W."/>
            <person name="Yu S."/>
            <person name="Huang Y."/>
        </authorList>
    </citation>
    <scope>NUCLEOTIDE SEQUENCE</scope>
    <source>
        <strain evidence="8">SY-2-12</strain>
    </source>
</reference>
<dbReference type="RefSeq" id="WP_207144183.1">
    <property type="nucleotide sequence ID" value="NZ_JAEKJZ010000008.1"/>
</dbReference>
<proteinExistence type="inferred from homology"/>
<keyword evidence="3 6" id="KW-0479">Metal-binding</keyword>
<evidence type="ECO:0000313" key="8">
    <source>
        <dbReference type="EMBL" id="MBN9673881.1"/>
    </source>
</evidence>
<comment type="similarity">
    <text evidence="2">Belongs to the HpcH/HpaI aldolase family.</text>
</comment>
<keyword evidence="4 6" id="KW-0460">Magnesium</keyword>
<feature type="domain" description="HpcH/HpaI aldolase/citrate lyase" evidence="7">
    <location>
        <begin position="13"/>
        <end position="213"/>
    </location>
</feature>
<dbReference type="InterPro" id="IPR040442">
    <property type="entry name" value="Pyrv_kinase-like_dom_sf"/>
</dbReference>
<evidence type="ECO:0000313" key="9">
    <source>
        <dbReference type="Proteomes" id="UP000664096"/>
    </source>
</evidence>
<dbReference type="Pfam" id="PF03328">
    <property type="entry name" value="HpcH_HpaI"/>
    <property type="match status" value="1"/>
</dbReference>
<dbReference type="Proteomes" id="UP000664096">
    <property type="component" value="Unassembled WGS sequence"/>
</dbReference>
<organism evidence="8 9">
    <name type="scientific">Roseibium aggregatum</name>
    <dbReference type="NCBI Taxonomy" id="187304"/>
    <lineage>
        <taxon>Bacteria</taxon>
        <taxon>Pseudomonadati</taxon>
        <taxon>Pseudomonadota</taxon>
        <taxon>Alphaproteobacteria</taxon>
        <taxon>Hyphomicrobiales</taxon>
        <taxon>Stappiaceae</taxon>
        <taxon>Roseibium</taxon>
    </lineage>
</organism>
<dbReference type="PANTHER" id="PTHR32308:SF10">
    <property type="entry name" value="CITRATE LYASE SUBUNIT BETA"/>
    <property type="match status" value="1"/>
</dbReference>
<accession>A0A939EJI5</accession>
<name>A0A939EJI5_9HYPH</name>
<dbReference type="InterPro" id="IPR011206">
    <property type="entry name" value="Citrate_lyase_beta/mcl1/mcl2"/>
</dbReference>